<dbReference type="FunFam" id="3.40.309.10:FF:000004">
    <property type="entry name" value="Succinate-semialdehyde dehydrogenase I"/>
    <property type="match status" value="1"/>
</dbReference>
<evidence type="ECO:0000313" key="6">
    <source>
        <dbReference type="EMBL" id="KIE04996.1"/>
    </source>
</evidence>
<organism evidence="6 7">
    <name type="scientific">Candidatus Jidaibacter acanthamoebae</name>
    <dbReference type="NCBI Taxonomy" id="86105"/>
    <lineage>
        <taxon>Bacteria</taxon>
        <taxon>Pseudomonadati</taxon>
        <taxon>Pseudomonadota</taxon>
        <taxon>Alphaproteobacteria</taxon>
        <taxon>Rickettsiales</taxon>
        <taxon>Candidatus Midichloriaceae</taxon>
        <taxon>Candidatus Jidaibacter</taxon>
    </lineage>
</organism>
<keyword evidence="7" id="KW-1185">Reference proteome</keyword>
<dbReference type="Gene3D" id="3.40.309.10">
    <property type="entry name" value="Aldehyde Dehydrogenase, Chain A, domain 2"/>
    <property type="match status" value="1"/>
</dbReference>
<name>A0A0C1MYL9_9RICK</name>
<feature type="active site" evidence="3">
    <location>
        <position position="249"/>
    </location>
</feature>
<proteinExistence type="inferred from homology"/>
<dbReference type="InterPro" id="IPR016163">
    <property type="entry name" value="Ald_DH_C"/>
</dbReference>
<dbReference type="InterPro" id="IPR050740">
    <property type="entry name" value="Aldehyde_DH_Superfamily"/>
</dbReference>
<dbReference type="Pfam" id="PF00171">
    <property type="entry name" value="Aldedh"/>
    <property type="match status" value="1"/>
</dbReference>
<dbReference type="EMBL" id="JSWE01000124">
    <property type="protein sequence ID" value="KIE04996.1"/>
    <property type="molecule type" value="Genomic_DNA"/>
</dbReference>
<reference evidence="6 7" key="1">
    <citation type="submission" date="2014-11" db="EMBL/GenBank/DDBJ databases">
        <title>A Rickettsiales Symbiont of Amoebae With Ancient Features.</title>
        <authorList>
            <person name="Schulz F."/>
            <person name="Martijn J."/>
            <person name="Wascher F."/>
            <person name="Kostanjsek R."/>
            <person name="Ettema T.J."/>
            <person name="Horn M."/>
        </authorList>
    </citation>
    <scope>NUCLEOTIDE SEQUENCE [LARGE SCALE GENOMIC DNA]</scope>
    <source>
        <strain evidence="6 7">UWC36</strain>
    </source>
</reference>
<dbReference type="InterPro" id="IPR015590">
    <property type="entry name" value="Aldehyde_DH_dom"/>
</dbReference>
<dbReference type="RefSeq" id="WP_039457040.1">
    <property type="nucleotide sequence ID" value="NZ_JSWE01000124.1"/>
</dbReference>
<dbReference type="PROSITE" id="PS00070">
    <property type="entry name" value="ALDEHYDE_DEHYDR_CYS"/>
    <property type="match status" value="1"/>
</dbReference>
<protein>
    <submittedName>
        <fullName evidence="6">Succinate-semialdehyde dehydrogenase [NADP(+)] GabD</fullName>
        <ecNumber evidence="6">1.2.1.79</ecNumber>
    </submittedName>
</protein>
<dbReference type="PANTHER" id="PTHR43353">
    <property type="entry name" value="SUCCINATE-SEMIALDEHYDE DEHYDROGENASE, MITOCHONDRIAL"/>
    <property type="match status" value="1"/>
</dbReference>
<feature type="domain" description="Aldehyde dehydrogenase" evidence="5">
    <location>
        <begin position="13"/>
        <end position="471"/>
    </location>
</feature>
<dbReference type="Proteomes" id="UP000031258">
    <property type="component" value="Unassembled WGS sequence"/>
</dbReference>
<dbReference type="InterPro" id="IPR029510">
    <property type="entry name" value="Ald_DH_CS_GLU"/>
</dbReference>
<dbReference type="Gene3D" id="3.40.605.10">
    <property type="entry name" value="Aldehyde Dehydrogenase, Chain A, domain 1"/>
    <property type="match status" value="1"/>
</dbReference>
<gene>
    <name evidence="6" type="primary">gabD_2</name>
    <name evidence="6" type="ORF">NF27_EY00920</name>
</gene>
<comment type="similarity">
    <text evidence="1 4">Belongs to the aldehyde dehydrogenase family.</text>
</comment>
<dbReference type="InterPro" id="IPR016160">
    <property type="entry name" value="Ald_DH_CS_CYS"/>
</dbReference>
<dbReference type="InterPro" id="IPR016162">
    <property type="entry name" value="Ald_DH_N"/>
</dbReference>
<evidence type="ECO:0000256" key="2">
    <source>
        <dbReference type="ARBA" id="ARBA00023002"/>
    </source>
</evidence>
<dbReference type="GO" id="GO:0036243">
    <property type="term" value="F:succinate-semialdehyde dehydrogenase (NADP+) activity"/>
    <property type="evidence" value="ECO:0007669"/>
    <property type="project" value="UniProtKB-EC"/>
</dbReference>
<dbReference type="EC" id="1.2.1.79" evidence="6"/>
<dbReference type="PROSITE" id="PS00687">
    <property type="entry name" value="ALDEHYDE_DEHYDR_GLU"/>
    <property type="match status" value="1"/>
</dbReference>
<evidence type="ECO:0000256" key="3">
    <source>
        <dbReference type="PROSITE-ProRule" id="PRU10007"/>
    </source>
</evidence>
<dbReference type="GO" id="GO:0004777">
    <property type="term" value="F:succinate-semialdehyde dehydrogenase (NAD+) activity"/>
    <property type="evidence" value="ECO:0007669"/>
    <property type="project" value="TreeGrafter"/>
</dbReference>
<dbReference type="AlphaFoldDB" id="A0A0C1MYL9"/>
<dbReference type="SUPFAM" id="SSF53720">
    <property type="entry name" value="ALDH-like"/>
    <property type="match status" value="1"/>
</dbReference>
<dbReference type="InterPro" id="IPR016161">
    <property type="entry name" value="Ald_DH/histidinol_DH"/>
</dbReference>
<evidence type="ECO:0000256" key="4">
    <source>
        <dbReference type="RuleBase" id="RU003345"/>
    </source>
</evidence>
<dbReference type="PATRIC" id="fig|86105.3.peg.1158"/>
<evidence type="ECO:0000256" key="1">
    <source>
        <dbReference type="ARBA" id="ARBA00009986"/>
    </source>
</evidence>
<keyword evidence="2 4" id="KW-0560">Oxidoreductase</keyword>
<dbReference type="PANTHER" id="PTHR43353:SF5">
    <property type="entry name" value="SUCCINATE-SEMIALDEHYDE DEHYDROGENASE, MITOCHONDRIAL"/>
    <property type="match status" value="1"/>
</dbReference>
<dbReference type="CDD" id="cd07103">
    <property type="entry name" value="ALDH_F5_SSADH_GabD"/>
    <property type="match status" value="1"/>
</dbReference>
<comment type="caution">
    <text evidence="6">The sequence shown here is derived from an EMBL/GenBank/DDBJ whole genome shotgun (WGS) entry which is preliminary data.</text>
</comment>
<dbReference type="FunFam" id="3.40.605.10:FF:000005">
    <property type="entry name" value="Succinate-semialdehyde dehydrogenase I"/>
    <property type="match status" value="1"/>
</dbReference>
<evidence type="ECO:0000259" key="5">
    <source>
        <dbReference type="Pfam" id="PF00171"/>
    </source>
</evidence>
<dbReference type="GO" id="GO:0009450">
    <property type="term" value="P:gamma-aminobutyric acid catabolic process"/>
    <property type="evidence" value="ECO:0007669"/>
    <property type="project" value="TreeGrafter"/>
</dbReference>
<evidence type="ECO:0000313" key="7">
    <source>
        <dbReference type="Proteomes" id="UP000031258"/>
    </source>
</evidence>
<dbReference type="OrthoDB" id="9812625at2"/>
<dbReference type="STRING" id="86105.NF27_EY00920"/>
<sequence>MEFINKCFINGKWVDAVSGETFSVYNPATGEVIGSVPFCSTIDAQLAIKSAGDAFLPWKKTTGKERSKILRKFYELIISNKEQLAKIMVMEQGKVIAEARTEIEYGASFIEWFAEEAKRIYGDIVPKLKAEQKLFTFKEPVGVVAAITPWNFPSAMITRKIAPALAAGCTVIVKPSEETPYSALFLAKLAQEAGLPDGVLNIIFGDANAIGDALTLSPEVRMLTFTGSTSVGKLLMEKCSKTVKKVTLELGGNAPFIVFEDANIKEVVKGLLASKLRNGGQSCICVNRVYIHINIFEEFLKRLKAEFNNIKVGNGLDETNNIGALINEKAVNKVNILVSNALQNGGEILYQAEIDRSSPCFLAPLIISNNSDNTLIAKEEIFAPVISLFKFENEDEVIDRANATNYGLAAYVYTEDMRKAWRVSEELQYGMVAINDVGISSEVASFGGVKESGIGREGGRSGILEYLEDKFIVMR</sequence>
<accession>A0A0C1MYL9</accession>